<feature type="domain" description="HTH luxR-type" evidence="6">
    <location>
        <begin position="142"/>
        <end position="207"/>
    </location>
</feature>
<dbReference type="SUPFAM" id="SSF46894">
    <property type="entry name" value="C-terminal effector domain of the bipartite response regulators"/>
    <property type="match status" value="1"/>
</dbReference>
<dbReference type="PANTHER" id="PTHR43214:SF1">
    <property type="entry name" value="TRANSCRIPTIONAL REGULATORY PROTEIN COMA"/>
    <property type="match status" value="1"/>
</dbReference>
<proteinExistence type="predicted"/>
<dbReference type="CDD" id="cd17535">
    <property type="entry name" value="REC_NarL-like"/>
    <property type="match status" value="1"/>
</dbReference>
<keyword evidence="1 5" id="KW-0597">Phosphoprotein</keyword>
<comment type="caution">
    <text evidence="8">The sequence shown here is derived from an EMBL/GenBank/DDBJ whole genome shotgun (WGS) entry which is preliminary data.</text>
</comment>
<evidence type="ECO:0000256" key="2">
    <source>
        <dbReference type="ARBA" id="ARBA00023015"/>
    </source>
</evidence>
<dbReference type="PANTHER" id="PTHR43214">
    <property type="entry name" value="TWO-COMPONENT RESPONSE REGULATOR"/>
    <property type="match status" value="1"/>
</dbReference>
<dbReference type="PRINTS" id="PR00038">
    <property type="entry name" value="HTHLUXR"/>
</dbReference>
<dbReference type="Gene3D" id="3.40.50.2300">
    <property type="match status" value="1"/>
</dbReference>
<keyword evidence="3" id="KW-0238">DNA-binding</keyword>
<dbReference type="PROSITE" id="PS50110">
    <property type="entry name" value="RESPONSE_REGULATORY"/>
    <property type="match status" value="1"/>
</dbReference>
<organism evidence="8 9">
    <name type="scientific">Marinicrinis lubricantis</name>
    <dbReference type="NCBI Taxonomy" id="2086470"/>
    <lineage>
        <taxon>Bacteria</taxon>
        <taxon>Bacillati</taxon>
        <taxon>Bacillota</taxon>
        <taxon>Bacilli</taxon>
        <taxon>Bacillales</taxon>
        <taxon>Paenibacillaceae</taxon>
    </lineage>
</organism>
<reference evidence="9" key="1">
    <citation type="journal article" date="2019" name="Int. J. Syst. Evol. Microbiol.">
        <title>The Global Catalogue of Microorganisms (GCM) 10K type strain sequencing project: providing services to taxonomists for standard genome sequencing and annotation.</title>
        <authorList>
            <consortium name="The Broad Institute Genomics Platform"/>
            <consortium name="The Broad Institute Genome Sequencing Center for Infectious Disease"/>
            <person name="Wu L."/>
            <person name="Ma J."/>
        </authorList>
    </citation>
    <scope>NUCLEOTIDE SEQUENCE [LARGE SCALE GENOMIC DNA]</scope>
    <source>
        <strain evidence="9">CCM 8749</strain>
    </source>
</reference>
<dbReference type="InterPro" id="IPR039420">
    <property type="entry name" value="WalR-like"/>
</dbReference>
<accession>A0ABW1IJ84</accession>
<dbReference type="InterPro" id="IPR016032">
    <property type="entry name" value="Sig_transdc_resp-reg_C-effctor"/>
</dbReference>
<dbReference type="CDD" id="cd06170">
    <property type="entry name" value="LuxR_C_like"/>
    <property type="match status" value="1"/>
</dbReference>
<evidence type="ECO:0000256" key="5">
    <source>
        <dbReference type="PROSITE-ProRule" id="PRU00169"/>
    </source>
</evidence>
<evidence type="ECO:0000313" key="9">
    <source>
        <dbReference type="Proteomes" id="UP001596250"/>
    </source>
</evidence>
<gene>
    <name evidence="8" type="ORF">ACFPXP_01125</name>
</gene>
<dbReference type="PROSITE" id="PS50043">
    <property type="entry name" value="HTH_LUXR_2"/>
    <property type="match status" value="1"/>
</dbReference>
<dbReference type="InterPro" id="IPR000792">
    <property type="entry name" value="Tscrpt_reg_LuxR_C"/>
</dbReference>
<dbReference type="SMART" id="SM00448">
    <property type="entry name" value="REC"/>
    <property type="match status" value="1"/>
</dbReference>
<dbReference type="Pfam" id="PF00196">
    <property type="entry name" value="GerE"/>
    <property type="match status" value="1"/>
</dbReference>
<keyword evidence="9" id="KW-1185">Reference proteome</keyword>
<evidence type="ECO:0000259" key="7">
    <source>
        <dbReference type="PROSITE" id="PS50110"/>
    </source>
</evidence>
<evidence type="ECO:0000259" key="6">
    <source>
        <dbReference type="PROSITE" id="PS50043"/>
    </source>
</evidence>
<sequence>MNQEIKLLVVDDHPLMAQATSATLDRIDRVKVIGIAENGTKCLEMVEQYKPDIIFLDYYLPDQYGSRLAEKIKKKYPDIHIVIFTGVEVAEIYNQLVSIGVSGVLSKDASEETIRIGVQSILNGHTLVPLMLYHKMRLTEQQGEAEFVLSEDEIIIMNRLIEGFTHEQIAEEIHVSKRSVDNYLRRIYAKLDVKTKPQAIQKFVQSPYYKER</sequence>
<dbReference type="SMART" id="SM00421">
    <property type="entry name" value="HTH_LUXR"/>
    <property type="match status" value="1"/>
</dbReference>
<dbReference type="Proteomes" id="UP001596250">
    <property type="component" value="Unassembled WGS sequence"/>
</dbReference>
<keyword evidence="4" id="KW-0804">Transcription</keyword>
<feature type="modified residue" description="4-aspartylphosphate" evidence="5">
    <location>
        <position position="57"/>
    </location>
</feature>
<dbReference type="InterPro" id="IPR001789">
    <property type="entry name" value="Sig_transdc_resp-reg_receiver"/>
</dbReference>
<dbReference type="Pfam" id="PF00072">
    <property type="entry name" value="Response_reg"/>
    <property type="match status" value="1"/>
</dbReference>
<evidence type="ECO:0000256" key="3">
    <source>
        <dbReference type="ARBA" id="ARBA00023125"/>
    </source>
</evidence>
<evidence type="ECO:0000313" key="8">
    <source>
        <dbReference type="EMBL" id="MFC5985093.1"/>
    </source>
</evidence>
<evidence type="ECO:0000256" key="1">
    <source>
        <dbReference type="ARBA" id="ARBA00022553"/>
    </source>
</evidence>
<dbReference type="EMBL" id="JBHSQV010000006">
    <property type="protein sequence ID" value="MFC5985093.1"/>
    <property type="molecule type" value="Genomic_DNA"/>
</dbReference>
<feature type="domain" description="Response regulatory" evidence="7">
    <location>
        <begin position="6"/>
        <end position="122"/>
    </location>
</feature>
<protein>
    <submittedName>
        <fullName evidence="8">Response regulator</fullName>
    </submittedName>
</protein>
<dbReference type="SUPFAM" id="SSF52172">
    <property type="entry name" value="CheY-like"/>
    <property type="match status" value="1"/>
</dbReference>
<dbReference type="InterPro" id="IPR011006">
    <property type="entry name" value="CheY-like_superfamily"/>
</dbReference>
<dbReference type="RefSeq" id="WP_379891597.1">
    <property type="nucleotide sequence ID" value="NZ_CBCSCT010000036.1"/>
</dbReference>
<evidence type="ECO:0000256" key="4">
    <source>
        <dbReference type="ARBA" id="ARBA00023163"/>
    </source>
</evidence>
<name>A0ABW1IJ84_9BACL</name>
<dbReference type="InterPro" id="IPR058245">
    <property type="entry name" value="NreC/VraR/RcsB-like_REC"/>
</dbReference>
<keyword evidence="2" id="KW-0805">Transcription regulation</keyword>